<dbReference type="EMBL" id="CM056811">
    <property type="protein sequence ID" value="KAJ8637657.1"/>
    <property type="molecule type" value="Genomic_DNA"/>
</dbReference>
<gene>
    <name evidence="1" type="ORF">MRB53_011924</name>
</gene>
<keyword evidence="2" id="KW-1185">Reference proteome</keyword>
<evidence type="ECO:0000313" key="1">
    <source>
        <dbReference type="EMBL" id="KAJ8637657.1"/>
    </source>
</evidence>
<organism evidence="1 2">
    <name type="scientific">Persea americana</name>
    <name type="common">Avocado</name>
    <dbReference type="NCBI Taxonomy" id="3435"/>
    <lineage>
        <taxon>Eukaryota</taxon>
        <taxon>Viridiplantae</taxon>
        <taxon>Streptophyta</taxon>
        <taxon>Embryophyta</taxon>
        <taxon>Tracheophyta</taxon>
        <taxon>Spermatophyta</taxon>
        <taxon>Magnoliopsida</taxon>
        <taxon>Magnoliidae</taxon>
        <taxon>Laurales</taxon>
        <taxon>Lauraceae</taxon>
        <taxon>Persea</taxon>
    </lineage>
</organism>
<name>A0ACC2LW61_PERAE</name>
<comment type="caution">
    <text evidence="1">The sequence shown here is derived from an EMBL/GenBank/DDBJ whole genome shotgun (WGS) entry which is preliminary data.</text>
</comment>
<protein>
    <submittedName>
        <fullName evidence="1">Uncharacterized protein</fullName>
    </submittedName>
</protein>
<proteinExistence type="predicted"/>
<sequence length="78" mass="8746">MLHGSASPNLAKYGHGYCQRFELMDCVDTNCFYIGLSLASSSCNSTVHLEMEVLKVVQVLILDQFACLVRWDELLFGN</sequence>
<accession>A0ACC2LW61</accession>
<reference evidence="1 2" key="1">
    <citation type="journal article" date="2022" name="Hortic Res">
        <title>A haplotype resolved chromosomal level avocado genome allows analysis of novel avocado genes.</title>
        <authorList>
            <person name="Nath O."/>
            <person name="Fletcher S.J."/>
            <person name="Hayward A."/>
            <person name="Shaw L.M."/>
            <person name="Masouleh A.K."/>
            <person name="Furtado A."/>
            <person name="Henry R.J."/>
            <person name="Mitter N."/>
        </authorList>
    </citation>
    <scope>NUCLEOTIDE SEQUENCE [LARGE SCALE GENOMIC DNA]</scope>
    <source>
        <strain evidence="2">cv. Hass</strain>
    </source>
</reference>
<evidence type="ECO:0000313" key="2">
    <source>
        <dbReference type="Proteomes" id="UP001234297"/>
    </source>
</evidence>
<dbReference type="Proteomes" id="UP001234297">
    <property type="component" value="Chromosome 3"/>
</dbReference>